<proteinExistence type="predicted"/>
<evidence type="ECO:0000313" key="1">
    <source>
        <dbReference type="EMBL" id="SKC97582.1"/>
    </source>
</evidence>
<name>A0A1T5NAY9_9BACT</name>
<evidence type="ECO:0000313" key="2">
    <source>
        <dbReference type="Proteomes" id="UP000190166"/>
    </source>
</evidence>
<reference evidence="1 2" key="1">
    <citation type="submission" date="2017-02" db="EMBL/GenBank/DDBJ databases">
        <authorList>
            <person name="Peterson S.W."/>
        </authorList>
    </citation>
    <scope>NUCLEOTIDE SEQUENCE [LARGE SCALE GENOMIC DNA]</scope>
    <source>
        <strain evidence="1 2">DSM 18108</strain>
    </source>
</reference>
<protein>
    <submittedName>
        <fullName evidence="1">Uncharacterized protein</fullName>
    </submittedName>
</protein>
<dbReference type="RefSeq" id="WP_079468254.1">
    <property type="nucleotide sequence ID" value="NZ_FUZZ01000001.1"/>
</dbReference>
<dbReference type="AlphaFoldDB" id="A0A1T5NAY9"/>
<gene>
    <name evidence="1" type="ORF">SAMN05660461_0953</name>
</gene>
<organism evidence="1 2">
    <name type="scientific">Chitinophaga ginsengisegetis</name>
    <dbReference type="NCBI Taxonomy" id="393003"/>
    <lineage>
        <taxon>Bacteria</taxon>
        <taxon>Pseudomonadati</taxon>
        <taxon>Bacteroidota</taxon>
        <taxon>Chitinophagia</taxon>
        <taxon>Chitinophagales</taxon>
        <taxon>Chitinophagaceae</taxon>
        <taxon>Chitinophaga</taxon>
    </lineage>
</organism>
<keyword evidence="2" id="KW-1185">Reference proteome</keyword>
<sequence length="264" mass="30672">MFKLEDKVVAKEVNASILKLILSATPGGTFINEYIELRSRIKQERFNNFVSQLSEYLTNNKIEANADLKTEDFGDLFESVLRRVTATKSSEKHSRFRDILLNFMENAEVEIDEAEIFLDLANDLNDVTVIILKHHKIFKREFSEKNIRLYKLEQDLPVLNGKVVREMALKEKGVANDFDTVNRQRQDTDLAIKKLKVEIKELDAIKMPTFYNLDEYTFLYYKQILLSKGLLKDNFAGNTIGGSPFIYMTITEFGEKFIDFILRT</sequence>
<dbReference type="Proteomes" id="UP000190166">
    <property type="component" value="Unassembled WGS sequence"/>
</dbReference>
<dbReference type="EMBL" id="FUZZ01000001">
    <property type="protein sequence ID" value="SKC97582.1"/>
    <property type="molecule type" value="Genomic_DNA"/>
</dbReference>
<accession>A0A1T5NAY9</accession>